<keyword evidence="4 11" id="KW-0808">Transferase</keyword>
<dbReference type="EMBL" id="OV725083">
    <property type="protein sequence ID" value="CAH1407512.1"/>
    <property type="molecule type" value="Genomic_DNA"/>
</dbReference>
<dbReference type="PANTHER" id="PTHR12369:SF11">
    <property type="entry name" value="HEXOSYLTRANSFERASE"/>
    <property type="match status" value="1"/>
</dbReference>
<keyword evidence="16" id="KW-1185">Reference proteome</keyword>
<evidence type="ECO:0000256" key="12">
    <source>
        <dbReference type="SAM" id="MobiDB-lite"/>
    </source>
</evidence>
<protein>
    <recommendedName>
        <fullName evidence="11">Hexosyltransferase</fullName>
        <ecNumber evidence="11">2.4.1.-</ecNumber>
    </recommendedName>
</protein>
<dbReference type="FunFam" id="3.90.550.50:FF:000004">
    <property type="entry name" value="Hexosyltransferase"/>
    <property type="match status" value="1"/>
</dbReference>
<dbReference type="OrthoDB" id="431432at2759"/>
<dbReference type="Pfam" id="PF05679">
    <property type="entry name" value="CHGN"/>
    <property type="match status" value="2"/>
</dbReference>
<dbReference type="GO" id="GO:0032580">
    <property type="term" value="C:Golgi cisterna membrane"/>
    <property type="evidence" value="ECO:0007669"/>
    <property type="project" value="UniProtKB-SubCell"/>
</dbReference>
<evidence type="ECO:0000256" key="4">
    <source>
        <dbReference type="ARBA" id="ARBA00022679"/>
    </source>
</evidence>
<reference evidence="15" key="1">
    <citation type="submission" date="2022-01" db="EMBL/GenBank/DDBJ databases">
        <authorList>
            <person name="King R."/>
        </authorList>
    </citation>
    <scope>NUCLEOTIDE SEQUENCE</scope>
</reference>
<feature type="compositionally biased region" description="Pro residues" evidence="12">
    <location>
        <begin position="32"/>
        <end position="48"/>
    </location>
</feature>
<evidence type="ECO:0000313" key="15">
    <source>
        <dbReference type="EMBL" id="CAH1407512.1"/>
    </source>
</evidence>
<dbReference type="AlphaFoldDB" id="A0A9P0HUA2"/>
<evidence type="ECO:0000256" key="5">
    <source>
        <dbReference type="ARBA" id="ARBA00022692"/>
    </source>
</evidence>
<evidence type="ECO:0000256" key="8">
    <source>
        <dbReference type="ARBA" id="ARBA00023034"/>
    </source>
</evidence>
<comment type="subcellular location">
    <subcellularLocation>
        <location evidence="1 11">Golgi apparatus</location>
        <location evidence="1 11">Golgi stack membrane</location>
        <topology evidence="1 11">Single-pass type II membrane protein</topology>
    </subcellularLocation>
</comment>
<dbReference type="Gene3D" id="3.90.550.10">
    <property type="entry name" value="Spore Coat Polysaccharide Biosynthesis Protein SpsA, Chain A"/>
    <property type="match status" value="1"/>
</dbReference>
<dbReference type="Gene3D" id="3.90.550.50">
    <property type="match status" value="1"/>
</dbReference>
<evidence type="ECO:0000256" key="7">
    <source>
        <dbReference type="ARBA" id="ARBA00022989"/>
    </source>
</evidence>
<evidence type="ECO:0000313" key="16">
    <source>
        <dbReference type="Proteomes" id="UP001152798"/>
    </source>
</evidence>
<dbReference type="InterPro" id="IPR008428">
    <property type="entry name" value="Chond_GalNAc"/>
</dbReference>
<evidence type="ECO:0000256" key="1">
    <source>
        <dbReference type="ARBA" id="ARBA00004447"/>
    </source>
</evidence>
<keyword evidence="5" id="KW-0812">Transmembrane</keyword>
<keyword evidence="3" id="KW-0328">Glycosyltransferase</keyword>
<dbReference type="Pfam" id="PF02434">
    <property type="entry name" value="Fringe"/>
    <property type="match status" value="1"/>
</dbReference>
<keyword evidence="13" id="KW-0732">Signal</keyword>
<dbReference type="SUPFAM" id="SSF53448">
    <property type="entry name" value="Nucleotide-diphospho-sugar transferases"/>
    <property type="match status" value="2"/>
</dbReference>
<evidence type="ECO:0000259" key="14">
    <source>
        <dbReference type="Pfam" id="PF02434"/>
    </source>
</evidence>
<proteinExistence type="inferred from homology"/>
<keyword evidence="10" id="KW-0325">Glycoprotein</keyword>
<feature type="chain" id="PRO_5040168542" description="Hexosyltransferase" evidence="13">
    <location>
        <begin position="24"/>
        <end position="816"/>
    </location>
</feature>
<sequence>MVGRRRALGLLPPLLLGLLLGRGLGPRGCAPPGQPLPPPNHRPQLPPSPGGRDLLFVGVMTAKKYLPTRAAAVHRTWGQQVPGRIEFFSSYDSLPPPNDPLLPLVRLPGVDDSYPPQKKSFLMLQYMWERYGNSYEWFLRADDDVYIRPDKMETLLRSVDSRKAHFIGQAGRGNQEEFGLLSLEYDENFCMGGPGVIMSREVLARVAPHIRYCLKNLYTTHEDVELGRCVQKFAGVSCTWSYEVESPTGLFGILFWFSKFFQLPSLGGNLTDDTKPEHGQMQTILYHNSSGKEAFTGNLKQKEVHRAITLHPVKQHKHLYRIHNYMQMLKVQELQQDMLSLHRDILSMSQILDIENKMDAFDDSVQFGQPPGLTKFIPKNDKDLIPWDFIQRSLYSAFNANPRRRIDAPLKEGLDDVIREEPKKSSCLQWLIFYLLLAEWINEIPSVPTYYLAKPRPRERAWKNQREKLEESYYCPSSPDCLNISIREVQETDEVNLNNELSEDAIEAPGNLPGIKDVFGNGLIKLGGNIPSILFPIVTENSKELRRNEKMINFILPLSGRFEIFKRFMGIFEEECLKNEERVSLTVVLFPNDKEDSVSKTLSLIKMYQETYKYTRIDVLPQFENFARASALEIGASHIEEPNDLLFFIDVDMVFRRGSLQRIRRNTIRKKSVYFPIVYSEFDPIAVFNQTISPNHFLIDETTGYWRQYGFGIGSVYKTDLLEVGSFDTTIKGWGKEDVDLFEKFITASKNISIFRSVDPDLVHVFHIVECDPKLDDVQLRMCQASRADTYGSVAQLTRYIKENHNIVNRFLQKLN</sequence>
<evidence type="ECO:0000256" key="3">
    <source>
        <dbReference type="ARBA" id="ARBA00022676"/>
    </source>
</evidence>
<keyword evidence="6 11" id="KW-0735">Signal-anchor</keyword>
<comment type="similarity">
    <text evidence="2 11">Belongs to the chondroitin N-acetylgalactosaminyltransferase family.</text>
</comment>
<accession>A0A9P0HUA2</accession>
<dbReference type="InterPro" id="IPR029044">
    <property type="entry name" value="Nucleotide-diphossugar_trans"/>
</dbReference>
<gene>
    <name evidence="15" type="ORF">NEZAVI_LOCUS15211</name>
</gene>
<dbReference type="EC" id="2.4.1.-" evidence="11"/>
<name>A0A9P0HUA2_NEZVI</name>
<dbReference type="GO" id="GO:0047238">
    <property type="term" value="F:glucuronosyl-N-acetylgalactosaminyl-proteoglycan 4-beta-N-acetylgalactosaminyltransferase activity"/>
    <property type="evidence" value="ECO:0007669"/>
    <property type="project" value="TreeGrafter"/>
</dbReference>
<evidence type="ECO:0000256" key="9">
    <source>
        <dbReference type="ARBA" id="ARBA00023136"/>
    </source>
</evidence>
<organism evidence="15 16">
    <name type="scientific">Nezara viridula</name>
    <name type="common">Southern green stink bug</name>
    <name type="synonym">Cimex viridulus</name>
    <dbReference type="NCBI Taxonomy" id="85310"/>
    <lineage>
        <taxon>Eukaryota</taxon>
        <taxon>Metazoa</taxon>
        <taxon>Ecdysozoa</taxon>
        <taxon>Arthropoda</taxon>
        <taxon>Hexapoda</taxon>
        <taxon>Insecta</taxon>
        <taxon>Pterygota</taxon>
        <taxon>Neoptera</taxon>
        <taxon>Paraneoptera</taxon>
        <taxon>Hemiptera</taxon>
        <taxon>Heteroptera</taxon>
        <taxon>Panheteroptera</taxon>
        <taxon>Pentatomomorpha</taxon>
        <taxon>Pentatomoidea</taxon>
        <taxon>Pentatomidae</taxon>
        <taxon>Pentatominae</taxon>
        <taxon>Nezara</taxon>
    </lineage>
</organism>
<dbReference type="InterPro" id="IPR003378">
    <property type="entry name" value="Fringe-like_glycosylTrfase"/>
</dbReference>
<keyword evidence="8 11" id="KW-0333">Golgi apparatus</keyword>
<dbReference type="PANTHER" id="PTHR12369">
    <property type="entry name" value="CHONDROITIN SYNTHASE"/>
    <property type="match status" value="1"/>
</dbReference>
<feature type="region of interest" description="Disordered" evidence="12">
    <location>
        <begin position="29"/>
        <end position="48"/>
    </location>
</feature>
<feature type="signal peptide" evidence="13">
    <location>
        <begin position="1"/>
        <end position="23"/>
    </location>
</feature>
<evidence type="ECO:0000256" key="10">
    <source>
        <dbReference type="ARBA" id="ARBA00023180"/>
    </source>
</evidence>
<evidence type="ECO:0000256" key="11">
    <source>
        <dbReference type="RuleBase" id="RU364016"/>
    </source>
</evidence>
<dbReference type="InterPro" id="IPR051227">
    <property type="entry name" value="CS_glycosyltransferase"/>
</dbReference>
<evidence type="ECO:0000256" key="2">
    <source>
        <dbReference type="ARBA" id="ARBA00009239"/>
    </source>
</evidence>
<dbReference type="Proteomes" id="UP001152798">
    <property type="component" value="Chromosome 7"/>
</dbReference>
<feature type="domain" description="Fringe-like glycosyltransferase" evidence="14">
    <location>
        <begin position="55"/>
        <end position="241"/>
    </location>
</feature>
<keyword evidence="9" id="KW-0472">Membrane</keyword>
<evidence type="ECO:0000256" key="13">
    <source>
        <dbReference type="SAM" id="SignalP"/>
    </source>
</evidence>
<keyword evidence="7" id="KW-1133">Transmembrane helix</keyword>
<evidence type="ECO:0000256" key="6">
    <source>
        <dbReference type="ARBA" id="ARBA00022968"/>
    </source>
</evidence>